<feature type="transmembrane region" description="Helical" evidence="13">
    <location>
        <begin position="469"/>
        <end position="488"/>
    </location>
</feature>
<dbReference type="InterPro" id="IPR001873">
    <property type="entry name" value="ENaC"/>
</dbReference>
<keyword evidence="6 13" id="KW-1133">Transmembrane helix</keyword>
<sequence length="595" mass="67763">MPTRSSAKIEKSTLNRCENLQQYCLNSSLHGLRYIGTTSLSAFERIFFGVSFAFVFVLAAYFISNIWQKWNDSPVIISGNPITTKIKDIPFPAVTICNMNQVRKSFAINIRSKRDKLILDSICTSGDGLKDNLTDFEGKWSYVRQFFLNASQPCHQMIQFCKFGMRIVNCDEIFTTVLTDEGLCCTFNAFHPKLMFKTFEEDDHIDNTLSDFPYATWNPENGYNNVKPPYPRPVPGAGYHFGLSLLLDVDVANYYCSSTRSYGFKALLHSPVETAKMANFGFFISPGLETKVVITPKISEATNLIRRVPMQQRQCVFASENNLSYYNIYSKKNCEMECNSKLTESECGCTLYFMPRKYDNESKICSRLEAPCYENIIYKIQNTMNGNLSCNHCLPACFEINYGREISSSILGTGSFQTVEPQLSRVYNANYIRDNLAVVHISLNENAYSGNTKNELIGFTEFLSNTGGLLGLFMGFSVISLMEIIYFLSLRPYCALRRADVDENVQQRNNRNHVNVRLPNKKNFLSSHGINDHYGRNDMFKRKSSAIATTVSICEDLQTKFISGLRSTRQKASNTWVTLSEIYRDESQAPYPYLN</sequence>
<name>A0A9N9WRB2_9DIPT</name>
<dbReference type="PANTHER" id="PTHR11690:SF243">
    <property type="entry name" value="PICKPOCKET 12-RELATED"/>
    <property type="match status" value="1"/>
</dbReference>
<comment type="similarity">
    <text evidence="2 12">Belongs to the amiloride-sensitive sodium channel (TC 1.A.6) family.</text>
</comment>
<evidence type="ECO:0000256" key="10">
    <source>
        <dbReference type="ARBA" id="ARBA00023201"/>
    </source>
</evidence>
<dbReference type="EMBL" id="OU895878">
    <property type="protein sequence ID" value="CAG9802120.1"/>
    <property type="molecule type" value="Genomic_DNA"/>
</dbReference>
<keyword evidence="10 12" id="KW-0739">Sodium transport</keyword>
<dbReference type="PANTHER" id="PTHR11690">
    <property type="entry name" value="AMILORIDE-SENSITIVE SODIUM CHANNEL-RELATED"/>
    <property type="match status" value="1"/>
</dbReference>
<evidence type="ECO:0000313" key="14">
    <source>
        <dbReference type="EMBL" id="CAG9802120.1"/>
    </source>
</evidence>
<evidence type="ECO:0000256" key="9">
    <source>
        <dbReference type="ARBA" id="ARBA00023136"/>
    </source>
</evidence>
<reference evidence="14" key="2">
    <citation type="submission" date="2022-10" db="EMBL/GenBank/DDBJ databases">
        <authorList>
            <consortium name="ENA_rothamsted_submissions"/>
            <consortium name="culmorum"/>
            <person name="King R."/>
        </authorList>
    </citation>
    <scope>NUCLEOTIDE SEQUENCE</scope>
</reference>
<keyword evidence="11 12" id="KW-0407">Ion channel</keyword>
<evidence type="ECO:0000256" key="6">
    <source>
        <dbReference type="ARBA" id="ARBA00022989"/>
    </source>
</evidence>
<dbReference type="Proteomes" id="UP001153620">
    <property type="component" value="Chromosome 2"/>
</dbReference>
<keyword evidence="7" id="KW-0915">Sodium</keyword>
<accession>A0A9N9WRB2</accession>
<keyword evidence="9 13" id="KW-0472">Membrane</keyword>
<reference evidence="14" key="1">
    <citation type="submission" date="2022-01" db="EMBL/GenBank/DDBJ databases">
        <authorList>
            <person name="King R."/>
        </authorList>
    </citation>
    <scope>NUCLEOTIDE SEQUENCE</scope>
</reference>
<dbReference type="OrthoDB" id="6021021at2759"/>
<evidence type="ECO:0000256" key="1">
    <source>
        <dbReference type="ARBA" id="ARBA00004141"/>
    </source>
</evidence>
<evidence type="ECO:0000256" key="13">
    <source>
        <dbReference type="SAM" id="Phobius"/>
    </source>
</evidence>
<evidence type="ECO:0000256" key="8">
    <source>
        <dbReference type="ARBA" id="ARBA00023065"/>
    </source>
</evidence>
<dbReference type="GO" id="GO:0015280">
    <property type="term" value="F:ligand-gated sodium channel activity"/>
    <property type="evidence" value="ECO:0007669"/>
    <property type="project" value="TreeGrafter"/>
</dbReference>
<keyword evidence="15" id="KW-1185">Reference proteome</keyword>
<dbReference type="Gene3D" id="1.10.287.770">
    <property type="entry name" value="YojJ-like"/>
    <property type="match status" value="1"/>
</dbReference>
<evidence type="ECO:0000256" key="5">
    <source>
        <dbReference type="ARBA" id="ARBA00022692"/>
    </source>
</evidence>
<feature type="transmembrane region" description="Helical" evidence="13">
    <location>
        <begin position="46"/>
        <end position="67"/>
    </location>
</feature>
<gene>
    <name evidence="14" type="ORF">CHIRRI_LOCUS5035</name>
</gene>
<evidence type="ECO:0000256" key="2">
    <source>
        <dbReference type="ARBA" id="ARBA00007193"/>
    </source>
</evidence>
<evidence type="ECO:0000256" key="11">
    <source>
        <dbReference type="ARBA" id="ARBA00023303"/>
    </source>
</evidence>
<dbReference type="GO" id="GO:0005886">
    <property type="term" value="C:plasma membrane"/>
    <property type="evidence" value="ECO:0007669"/>
    <property type="project" value="TreeGrafter"/>
</dbReference>
<dbReference type="Gene3D" id="2.60.470.10">
    <property type="entry name" value="Acid-sensing ion channels like domains"/>
    <property type="match status" value="1"/>
</dbReference>
<dbReference type="PRINTS" id="PR01078">
    <property type="entry name" value="AMINACHANNEL"/>
</dbReference>
<evidence type="ECO:0000256" key="4">
    <source>
        <dbReference type="ARBA" id="ARBA00022461"/>
    </source>
</evidence>
<dbReference type="Pfam" id="PF00858">
    <property type="entry name" value="ASC"/>
    <property type="match status" value="1"/>
</dbReference>
<evidence type="ECO:0000256" key="3">
    <source>
        <dbReference type="ARBA" id="ARBA00022448"/>
    </source>
</evidence>
<evidence type="ECO:0000256" key="7">
    <source>
        <dbReference type="ARBA" id="ARBA00023053"/>
    </source>
</evidence>
<keyword evidence="5 12" id="KW-0812">Transmembrane</keyword>
<evidence type="ECO:0000256" key="12">
    <source>
        <dbReference type="RuleBase" id="RU000679"/>
    </source>
</evidence>
<organism evidence="14 15">
    <name type="scientific">Chironomus riparius</name>
    <dbReference type="NCBI Taxonomy" id="315576"/>
    <lineage>
        <taxon>Eukaryota</taxon>
        <taxon>Metazoa</taxon>
        <taxon>Ecdysozoa</taxon>
        <taxon>Arthropoda</taxon>
        <taxon>Hexapoda</taxon>
        <taxon>Insecta</taxon>
        <taxon>Pterygota</taxon>
        <taxon>Neoptera</taxon>
        <taxon>Endopterygota</taxon>
        <taxon>Diptera</taxon>
        <taxon>Nematocera</taxon>
        <taxon>Chironomoidea</taxon>
        <taxon>Chironomidae</taxon>
        <taxon>Chironominae</taxon>
        <taxon>Chironomus</taxon>
    </lineage>
</organism>
<proteinExistence type="inferred from homology"/>
<keyword evidence="8 12" id="KW-0406">Ion transport</keyword>
<keyword evidence="3 12" id="KW-0813">Transport</keyword>
<evidence type="ECO:0000313" key="15">
    <source>
        <dbReference type="Proteomes" id="UP001153620"/>
    </source>
</evidence>
<dbReference type="AlphaFoldDB" id="A0A9N9WRB2"/>
<protein>
    <submittedName>
        <fullName evidence="14">Uncharacterized protein</fullName>
    </submittedName>
</protein>
<comment type="subcellular location">
    <subcellularLocation>
        <location evidence="1">Membrane</location>
        <topology evidence="1">Multi-pass membrane protein</topology>
    </subcellularLocation>
</comment>
<keyword evidence="4 12" id="KW-0894">Sodium channel</keyword>